<feature type="region of interest" description="Disordered" evidence="1">
    <location>
        <begin position="40"/>
        <end position="61"/>
    </location>
</feature>
<sequence length="61" mass="6716">MRKERGKDSETAGKAAPPVMSAFPVLGVDVITLSTAVTRARARRVRRRTLPRPDTGRRMAP</sequence>
<reference evidence="3 4" key="1">
    <citation type="journal article" date="2019" name="Int. J. Syst. Evol. Microbiol.">
        <title>The Global Catalogue of Microorganisms (GCM) 10K type strain sequencing project: providing services to taxonomists for standard genome sequencing and annotation.</title>
        <authorList>
            <consortium name="The Broad Institute Genomics Platform"/>
            <consortium name="The Broad Institute Genome Sequencing Center for Infectious Disease"/>
            <person name="Wu L."/>
            <person name="Ma J."/>
        </authorList>
    </citation>
    <scope>NUCLEOTIDE SEQUENCE [LARGE SCALE GENOMIC DNA]</scope>
    <source>
        <strain evidence="3 4">JCM 15313</strain>
    </source>
</reference>
<comment type="caution">
    <text evidence="3">The sequence shown here is derived from an EMBL/GenBank/DDBJ whole genome shotgun (WGS) entry which is preliminary data.</text>
</comment>
<evidence type="ECO:0000313" key="4">
    <source>
        <dbReference type="Proteomes" id="UP001501585"/>
    </source>
</evidence>
<feature type="compositionally biased region" description="Basic residues" evidence="1">
    <location>
        <begin position="40"/>
        <end position="50"/>
    </location>
</feature>
<evidence type="ECO:0000256" key="1">
    <source>
        <dbReference type="SAM" id="MobiDB-lite"/>
    </source>
</evidence>
<keyword evidence="2" id="KW-0472">Membrane</keyword>
<proteinExistence type="predicted"/>
<dbReference type="EMBL" id="BAAAPC010000001">
    <property type="protein sequence ID" value="GAA1979464.1"/>
    <property type="molecule type" value="Genomic_DNA"/>
</dbReference>
<name>A0ABN2S2W0_9ACTN</name>
<evidence type="ECO:0000256" key="2">
    <source>
        <dbReference type="SAM" id="Phobius"/>
    </source>
</evidence>
<keyword evidence="4" id="KW-1185">Reference proteome</keyword>
<dbReference type="Proteomes" id="UP001501585">
    <property type="component" value="Unassembled WGS sequence"/>
</dbReference>
<evidence type="ECO:0000313" key="3">
    <source>
        <dbReference type="EMBL" id="GAA1979464.1"/>
    </source>
</evidence>
<accession>A0ABN2S2W0</accession>
<gene>
    <name evidence="3" type="ORF">GCM10009799_00750</name>
</gene>
<keyword evidence="2" id="KW-0812">Transmembrane</keyword>
<feature type="transmembrane region" description="Helical" evidence="2">
    <location>
        <begin position="20"/>
        <end position="38"/>
    </location>
</feature>
<keyword evidence="2" id="KW-1133">Transmembrane helix</keyword>
<organism evidence="3 4">
    <name type="scientific">Nocardiopsis rhodophaea</name>
    <dbReference type="NCBI Taxonomy" id="280238"/>
    <lineage>
        <taxon>Bacteria</taxon>
        <taxon>Bacillati</taxon>
        <taxon>Actinomycetota</taxon>
        <taxon>Actinomycetes</taxon>
        <taxon>Streptosporangiales</taxon>
        <taxon>Nocardiopsidaceae</taxon>
        <taxon>Nocardiopsis</taxon>
    </lineage>
</organism>
<protein>
    <submittedName>
        <fullName evidence="3">Uncharacterized protein</fullName>
    </submittedName>
</protein>